<dbReference type="InterPro" id="IPR007712">
    <property type="entry name" value="RelE/ParE_toxin"/>
</dbReference>
<dbReference type="PANTHER" id="PTHR38039:SF1">
    <property type="entry name" value="TOXIN YOEB"/>
    <property type="match status" value="1"/>
</dbReference>
<dbReference type="GO" id="GO:0045892">
    <property type="term" value="P:negative regulation of DNA-templated transcription"/>
    <property type="evidence" value="ECO:0007669"/>
    <property type="project" value="TreeGrafter"/>
</dbReference>
<protein>
    <recommendedName>
        <fullName evidence="6">Putative mRNA interferase YoeB</fullName>
    </recommendedName>
</protein>
<dbReference type="Proteomes" id="UP001204144">
    <property type="component" value="Unassembled WGS sequence"/>
</dbReference>
<organism evidence="7 8">
    <name type="scientific">Lacihabitans soyangensis</name>
    <dbReference type="NCBI Taxonomy" id="869394"/>
    <lineage>
        <taxon>Bacteria</taxon>
        <taxon>Pseudomonadati</taxon>
        <taxon>Bacteroidota</taxon>
        <taxon>Cytophagia</taxon>
        <taxon>Cytophagales</taxon>
        <taxon>Leadbetterellaceae</taxon>
        <taxon>Lacihabitans</taxon>
    </lineage>
</organism>
<proteinExistence type="inferred from homology"/>
<dbReference type="GO" id="GO:0016787">
    <property type="term" value="F:hydrolase activity"/>
    <property type="evidence" value="ECO:0007669"/>
    <property type="project" value="UniProtKB-KW"/>
</dbReference>
<comment type="caution">
    <text evidence="7">The sequence shown here is derived from an EMBL/GenBank/DDBJ whole genome shotgun (WGS) entry which is preliminary data.</text>
</comment>
<evidence type="ECO:0000256" key="3">
    <source>
        <dbReference type="ARBA" id="ARBA00022722"/>
    </source>
</evidence>
<comment type="similarity">
    <text evidence="1">Belongs to the YoeB family.</text>
</comment>
<evidence type="ECO:0000256" key="6">
    <source>
        <dbReference type="ARBA" id="ARBA00030388"/>
    </source>
</evidence>
<dbReference type="NCBIfam" id="TIGR02116">
    <property type="entry name" value="toxin_Txe_YoeB"/>
    <property type="match status" value="1"/>
</dbReference>
<evidence type="ECO:0000313" key="8">
    <source>
        <dbReference type="Proteomes" id="UP001204144"/>
    </source>
</evidence>
<evidence type="ECO:0000256" key="2">
    <source>
        <dbReference type="ARBA" id="ARBA00022649"/>
    </source>
</evidence>
<evidence type="ECO:0000256" key="1">
    <source>
        <dbReference type="ARBA" id="ARBA00008172"/>
    </source>
</evidence>
<dbReference type="PANTHER" id="PTHR38039">
    <property type="entry name" value="TOXIN YOEB"/>
    <property type="match status" value="1"/>
</dbReference>
<keyword evidence="2" id="KW-1277">Toxin-antitoxin system</keyword>
<keyword evidence="3" id="KW-0540">Nuclease</keyword>
<reference evidence="7 8" key="1">
    <citation type="submission" date="2018-11" db="EMBL/GenBank/DDBJ databases">
        <title>Novel bacteria species description.</title>
        <authorList>
            <person name="Han J.-H."/>
        </authorList>
    </citation>
    <scope>NUCLEOTIDE SEQUENCE [LARGE SCALE GENOMIC DNA]</scope>
    <source>
        <strain evidence="7 8">KCTC23259</strain>
    </source>
</reference>
<keyword evidence="4" id="KW-0255">Endonuclease</keyword>
<dbReference type="GO" id="GO:0006401">
    <property type="term" value="P:RNA catabolic process"/>
    <property type="evidence" value="ECO:0007669"/>
    <property type="project" value="InterPro"/>
</dbReference>
<evidence type="ECO:0000313" key="7">
    <source>
        <dbReference type="EMBL" id="MCP9764847.1"/>
    </source>
</evidence>
<dbReference type="SUPFAM" id="SSF143011">
    <property type="entry name" value="RelE-like"/>
    <property type="match status" value="1"/>
</dbReference>
<accession>A0AAE3H5H7</accession>
<evidence type="ECO:0000256" key="5">
    <source>
        <dbReference type="ARBA" id="ARBA00022801"/>
    </source>
</evidence>
<dbReference type="InterPro" id="IPR009614">
    <property type="entry name" value="YoeB_toxin"/>
</dbReference>
<dbReference type="EMBL" id="RJUF01000177">
    <property type="protein sequence ID" value="MCP9764847.1"/>
    <property type="molecule type" value="Genomic_DNA"/>
</dbReference>
<name>A0AAE3H5H7_9BACT</name>
<keyword evidence="5" id="KW-0378">Hydrolase</keyword>
<gene>
    <name evidence="7" type="ORF">EGI31_18055</name>
</gene>
<dbReference type="RefSeq" id="WP_255038532.1">
    <property type="nucleotide sequence ID" value="NZ_RJUF01000177.1"/>
</dbReference>
<evidence type="ECO:0000256" key="4">
    <source>
        <dbReference type="ARBA" id="ARBA00022759"/>
    </source>
</evidence>
<dbReference type="NCBIfam" id="TIGR02385">
    <property type="entry name" value="RelE_StbE"/>
    <property type="match status" value="1"/>
</dbReference>
<dbReference type="Gene3D" id="3.30.2310.20">
    <property type="entry name" value="RelE-like"/>
    <property type="match status" value="1"/>
</dbReference>
<keyword evidence="8" id="KW-1185">Reference proteome</keyword>
<sequence>MGKYTIRVEKSAQKDLQKIYISGNKSDITKIETIFKQLEVNPYEGIGLPEPLKHELKGYWSRRINKKDRLVYRVLENEILVIVISALGHYSDK</sequence>
<dbReference type="GO" id="GO:0004519">
    <property type="term" value="F:endonuclease activity"/>
    <property type="evidence" value="ECO:0007669"/>
    <property type="project" value="UniProtKB-KW"/>
</dbReference>
<dbReference type="Pfam" id="PF06769">
    <property type="entry name" value="YoeB_toxin"/>
    <property type="match status" value="1"/>
</dbReference>
<dbReference type="InterPro" id="IPR035093">
    <property type="entry name" value="RelE/ParE_toxin_dom_sf"/>
</dbReference>
<dbReference type="AlphaFoldDB" id="A0AAE3H5H7"/>